<evidence type="ECO:0000313" key="1">
    <source>
        <dbReference type="EMBL" id="JAD68392.1"/>
    </source>
</evidence>
<reference evidence="1" key="1">
    <citation type="submission" date="2014-09" db="EMBL/GenBank/DDBJ databases">
        <authorList>
            <person name="Magalhaes I.L.F."/>
            <person name="Oliveira U."/>
            <person name="Santos F.R."/>
            <person name="Vidigal T.H.D.A."/>
            <person name="Brescovit A.D."/>
            <person name="Santos A.J."/>
        </authorList>
    </citation>
    <scope>NUCLEOTIDE SEQUENCE</scope>
    <source>
        <tissue evidence="1">Shoot tissue taken approximately 20 cm above the soil surface</tissue>
    </source>
</reference>
<dbReference type="EMBL" id="GBRH01229503">
    <property type="protein sequence ID" value="JAD68392.1"/>
    <property type="molecule type" value="Transcribed_RNA"/>
</dbReference>
<dbReference type="AlphaFoldDB" id="A0A0A9CA47"/>
<name>A0A0A9CA47_ARUDO</name>
<organism evidence="1">
    <name type="scientific">Arundo donax</name>
    <name type="common">Giant reed</name>
    <name type="synonym">Donax arundinaceus</name>
    <dbReference type="NCBI Taxonomy" id="35708"/>
    <lineage>
        <taxon>Eukaryota</taxon>
        <taxon>Viridiplantae</taxon>
        <taxon>Streptophyta</taxon>
        <taxon>Embryophyta</taxon>
        <taxon>Tracheophyta</taxon>
        <taxon>Spermatophyta</taxon>
        <taxon>Magnoliopsida</taxon>
        <taxon>Liliopsida</taxon>
        <taxon>Poales</taxon>
        <taxon>Poaceae</taxon>
        <taxon>PACMAD clade</taxon>
        <taxon>Arundinoideae</taxon>
        <taxon>Arundineae</taxon>
        <taxon>Arundo</taxon>
    </lineage>
</organism>
<accession>A0A0A9CA47</accession>
<protein>
    <submittedName>
        <fullName evidence="1">Uncharacterized protein</fullName>
    </submittedName>
</protein>
<proteinExistence type="predicted"/>
<reference evidence="1" key="2">
    <citation type="journal article" date="2015" name="Data Brief">
        <title>Shoot transcriptome of the giant reed, Arundo donax.</title>
        <authorList>
            <person name="Barrero R.A."/>
            <person name="Guerrero F.D."/>
            <person name="Moolhuijzen P."/>
            <person name="Goolsby J.A."/>
            <person name="Tidwell J."/>
            <person name="Bellgard S.E."/>
            <person name="Bellgard M.I."/>
        </authorList>
    </citation>
    <scope>NUCLEOTIDE SEQUENCE</scope>
    <source>
        <tissue evidence="1">Shoot tissue taken approximately 20 cm above the soil surface</tissue>
    </source>
</reference>
<sequence>MLFLQTQIYSGTGLPD</sequence>